<dbReference type="Pfam" id="PF01392">
    <property type="entry name" value="Fz"/>
    <property type="match status" value="1"/>
</dbReference>
<feature type="disulfide bond" evidence="9">
    <location>
        <begin position="270"/>
        <end position="308"/>
    </location>
</feature>
<evidence type="ECO:0000256" key="13">
    <source>
        <dbReference type="SAM" id="Phobius"/>
    </source>
</evidence>
<dbReference type="Gene3D" id="2.70.170.10">
    <property type="entry name" value="Neurotransmitter-gated ion-channel ligand-binding domain"/>
    <property type="match status" value="1"/>
</dbReference>
<keyword evidence="6" id="KW-0547">Nucleotide-binding</keyword>
<dbReference type="InterPro" id="IPR006202">
    <property type="entry name" value="Neur_chan_lig-bd"/>
</dbReference>
<dbReference type="InterPro" id="IPR000436">
    <property type="entry name" value="Sushi_SCR_CCP_dom"/>
</dbReference>
<feature type="disulfide bond" evidence="11">
    <location>
        <begin position="201"/>
        <end position="216"/>
    </location>
</feature>
<dbReference type="CDD" id="cd19051">
    <property type="entry name" value="LGIC_TM_cation"/>
    <property type="match status" value="1"/>
</dbReference>
<dbReference type="CDD" id="cd00041">
    <property type="entry name" value="CUB"/>
    <property type="match status" value="1"/>
</dbReference>
<dbReference type="Pfam" id="PF02932">
    <property type="entry name" value="Neur_chan_memb"/>
    <property type="match status" value="1"/>
</dbReference>
<dbReference type="Gene3D" id="4.10.400.10">
    <property type="entry name" value="Low-density Lipoprotein Receptor"/>
    <property type="match status" value="1"/>
</dbReference>
<dbReference type="RefSeq" id="XP_035662954.1">
    <property type="nucleotide sequence ID" value="XM_035807061.1"/>
</dbReference>
<dbReference type="PROSITE" id="PS50068">
    <property type="entry name" value="LDLRA_2"/>
    <property type="match status" value="1"/>
</dbReference>
<feature type="domain" description="FZ" evidence="16">
    <location>
        <begin position="213"/>
        <end position="340"/>
    </location>
</feature>
<feature type="transmembrane region" description="Helical" evidence="13">
    <location>
        <begin position="904"/>
        <end position="923"/>
    </location>
</feature>
<dbReference type="SUPFAM" id="SSF49854">
    <property type="entry name" value="Spermadhesin, CUB domain"/>
    <property type="match status" value="1"/>
</dbReference>
<evidence type="ECO:0000256" key="11">
    <source>
        <dbReference type="PROSITE-ProRule" id="PRU00124"/>
    </source>
</evidence>
<dbReference type="OrthoDB" id="9991628at2759"/>
<feature type="signal peptide" evidence="14">
    <location>
        <begin position="1"/>
        <end position="23"/>
    </location>
</feature>
<evidence type="ECO:0000256" key="6">
    <source>
        <dbReference type="ARBA" id="ARBA00022741"/>
    </source>
</evidence>
<dbReference type="SUPFAM" id="SSF57440">
    <property type="entry name" value="Kringle-like"/>
    <property type="match status" value="1"/>
</dbReference>
<protein>
    <submittedName>
        <fullName evidence="20 21">Uncharacterized protein LOC118406754</fullName>
    </submittedName>
</protein>
<dbReference type="Gene3D" id="2.40.20.10">
    <property type="entry name" value="Plasminogen Kringle 4"/>
    <property type="match status" value="1"/>
</dbReference>
<comment type="subcellular location">
    <subcellularLocation>
        <location evidence="2">Cell membrane</location>
        <topology evidence="2">Single-pass membrane protein</topology>
    </subcellularLocation>
    <subcellularLocation>
        <location evidence="1">Membrane</location>
        <topology evidence="1">Multi-pass membrane protein</topology>
    </subcellularLocation>
    <subcellularLocation>
        <location evidence="3">Membrane</location>
        <topology evidence="3">Single-pass type I membrane protein</topology>
    </subcellularLocation>
</comment>
<dbReference type="SMART" id="SM00192">
    <property type="entry name" value="LDLa"/>
    <property type="match status" value="1"/>
</dbReference>
<dbReference type="KEGG" id="bfo:118406754"/>
<evidence type="ECO:0000256" key="8">
    <source>
        <dbReference type="ARBA" id="ARBA00023157"/>
    </source>
</evidence>
<dbReference type="PROSITE" id="PS01180">
    <property type="entry name" value="CUB"/>
    <property type="match status" value="1"/>
</dbReference>
<dbReference type="CDD" id="cd18989">
    <property type="entry name" value="LGIC_ECD_cation"/>
    <property type="match status" value="1"/>
</dbReference>
<dbReference type="FunFam" id="2.60.120.290:FF:000013">
    <property type="entry name" value="Membrane frizzled-related protein"/>
    <property type="match status" value="1"/>
</dbReference>
<evidence type="ECO:0000313" key="19">
    <source>
        <dbReference type="Proteomes" id="UP000001554"/>
    </source>
</evidence>
<evidence type="ECO:0000259" key="17">
    <source>
        <dbReference type="PROSITE" id="PS50070"/>
    </source>
</evidence>
<dbReference type="GeneID" id="118406754"/>
<keyword evidence="12" id="KW-0768">Sushi</keyword>
<dbReference type="InterPro" id="IPR038050">
    <property type="entry name" value="Neuro_actylchol_rec"/>
</dbReference>
<dbReference type="SMART" id="SM00130">
    <property type="entry name" value="KR"/>
    <property type="match status" value="1"/>
</dbReference>
<dbReference type="InterPro" id="IPR000859">
    <property type="entry name" value="CUB_dom"/>
</dbReference>
<keyword evidence="13" id="KW-0812">Transmembrane</keyword>
<dbReference type="PROSITE" id="PS50038">
    <property type="entry name" value="FZ"/>
    <property type="match status" value="1"/>
</dbReference>
<feature type="transmembrane region" description="Helical" evidence="13">
    <location>
        <begin position="684"/>
        <end position="703"/>
    </location>
</feature>
<keyword evidence="13" id="KW-1133">Transmembrane helix</keyword>
<evidence type="ECO:0000256" key="10">
    <source>
        <dbReference type="PROSITE-ProRule" id="PRU00121"/>
    </source>
</evidence>
<evidence type="ECO:0000256" key="7">
    <source>
        <dbReference type="ARBA" id="ARBA00022840"/>
    </source>
</evidence>
<dbReference type="SMART" id="SM00042">
    <property type="entry name" value="CUB"/>
    <property type="match status" value="1"/>
</dbReference>
<dbReference type="RefSeq" id="XP_035662955.1">
    <property type="nucleotide sequence ID" value="XM_035807062.1"/>
</dbReference>
<dbReference type="CDD" id="cd00108">
    <property type="entry name" value="KR"/>
    <property type="match status" value="1"/>
</dbReference>
<evidence type="ECO:0000256" key="3">
    <source>
        <dbReference type="ARBA" id="ARBA00004479"/>
    </source>
</evidence>
<dbReference type="InterPro" id="IPR035976">
    <property type="entry name" value="Sushi/SCR/CCP_sf"/>
</dbReference>
<feature type="disulfide bond" evidence="12">
    <location>
        <begin position="424"/>
        <end position="467"/>
    </location>
</feature>
<evidence type="ECO:0000259" key="16">
    <source>
        <dbReference type="PROSITE" id="PS50038"/>
    </source>
</evidence>
<dbReference type="PRINTS" id="PR00018">
    <property type="entry name" value="KRINGLE"/>
</dbReference>
<dbReference type="GO" id="GO:0005886">
    <property type="term" value="C:plasma membrane"/>
    <property type="evidence" value="ECO:0007669"/>
    <property type="project" value="UniProtKB-SubCell"/>
</dbReference>
<dbReference type="PROSITE" id="PS00021">
    <property type="entry name" value="KRINGLE_1"/>
    <property type="match status" value="1"/>
</dbReference>
<dbReference type="SUPFAM" id="SSF57535">
    <property type="entry name" value="Complement control module/SCR domain"/>
    <property type="match status" value="1"/>
</dbReference>
<dbReference type="Gene3D" id="2.10.70.10">
    <property type="entry name" value="Complement Module, domain 1"/>
    <property type="match status" value="1"/>
</dbReference>
<feature type="transmembrane region" description="Helical" evidence="13">
    <location>
        <begin position="744"/>
        <end position="769"/>
    </location>
</feature>
<dbReference type="Gene3D" id="2.60.120.290">
    <property type="entry name" value="Spermadhesin, CUB domain"/>
    <property type="match status" value="1"/>
</dbReference>
<dbReference type="InterPro" id="IPR020067">
    <property type="entry name" value="Frizzled_dom"/>
</dbReference>
<dbReference type="InterPro" id="IPR018056">
    <property type="entry name" value="Kringle_CS"/>
</dbReference>
<evidence type="ECO:0000256" key="4">
    <source>
        <dbReference type="ARBA" id="ARBA00022553"/>
    </source>
</evidence>
<feature type="disulfide bond" evidence="9">
    <location>
        <begin position="301"/>
        <end position="325"/>
    </location>
</feature>
<dbReference type="FunFam" id="2.70.170.10:FF:000112">
    <property type="entry name" value="Uncharacterized protein"/>
    <property type="match status" value="1"/>
</dbReference>
<dbReference type="Pfam" id="PF00057">
    <property type="entry name" value="Ldl_recept_a"/>
    <property type="match status" value="1"/>
</dbReference>
<keyword evidence="8 12" id="KW-1015">Disulfide bond</keyword>
<dbReference type="CDD" id="cd07066">
    <property type="entry name" value="CRD_FZ"/>
    <property type="match status" value="1"/>
</dbReference>
<dbReference type="PROSITE" id="PS50070">
    <property type="entry name" value="KRINGLE_2"/>
    <property type="match status" value="1"/>
</dbReference>
<accession>A0A9J7HR96</accession>
<evidence type="ECO:0000256" key="5">
    <source>
        <dbReference type="ARBA" id="ARBA00022572"/>
    </source>
</evidence>
<evidence type="ECO:0000313" key="20">
    <source>
        <dbReference type="RefSeq" id="XP_035662954.1"/>
    </source>
</evidence>
<evidence type="ECO:0000256" key="9">
    <source>
        <dbReference type="PROSITE-ProRule" id="PRU00090"/>
    </source>
</evidence>
<evidence type="ECO:0000259" key="15">
    <source>
        <dbReference type="PROSITE" id="PS01180"/>
    </source>
</evidence>
<dbReference type="InterPro" id="IPR006029">
    <property type="entry name" value="Neurotrans-gated_channel_TM"/>
</dbReference>
<dbReference type="InterPro" id="IPR035914">
    <property type="entry name" value="Sperma_CUB_dom_sf"/>
</dbReference>
<dbReference type="SUPFAM" id="SSF57424">
    <property type="entry name" value="LDL receptor-like module"/>
    <property type="match status" value="1"/>
</dbReference>
<feature type="chain" id="PRO_5044698751" evidence="14">
    <location>
        <begin position="24"/>
        <end position="925"/>
    </location>
</feature>
<dbReference type="Pfam" id="PF00051">
    <property type="entry name" value="Kringle"/>
    <property type="match status" value="1"/>
</dbReference>
<dbReference type="GO" id="GO:0005524">
    <property type="term" value="F:ATP binding"/>
    <property type="evidence" value="ECO:0007669"/>
    <property type="project" value="UniProtKB-KW"/>
</dbReference>
<dbReference type="GO" id="GO:0038024">
    <property type="term" value="F:cargo receptor activity"/>
    <property type="evidence" value="ECO:0000318"/>
    <property type="project" value="GO_Central"/>
</dbReference>
<evidence type="ECO:0000256" key="1">
    <source>
        <dbReference type="ARBA" id="ARBA00004141"/>
    </source>
</evidence>
<proteinExistence type="predicted"/>
<keyword evidence="19" id="KW-1185">Reference proteome</keyword>
<keyword evidence="14" id="KW-0732">Signal</keyword>
<name>A0A9J7HR96_BRAFL</name>
<dbReference type="InterPro" id="IPR002172">
    <property type="entry name" value="LDrepeatLR_classA_rpt"/>
</dbReference>
<keyword evidence="4" id="KW-0597">Phosphoprotein</keyword>
<feature type="domain" description="Sushi" evidence="18">
    <location>
        <begin position="422"/>
        <end position="482"/>
    </location>
</feature>
<dbReference type="SUPFAM" id="SSF63501">
    <property type="entry name" value="Frizzled cysteine-rich domain"/>
    <property type="match status" value="1"/>
</dbReference>
<dbReference type="CDD" id="cd00112">
    <property type="entry name" value="LDLa"/>
    <property type="match status" value="1"/>
</dbReference>
<dbReference type="InterPro" id="IPR013806">
    <property type="entry name" value="Kringle-like"/>
</dbReference>
<dbReference type="CDD" id="cd00033">
    <property type="entry name" value="CCP"/>
    <property type="match status" value="1"/>
</dbReference>
<organism evidence="19 21">
    <name type="scientific">Branchiostoma floridae</name>
    <name type="common">Florida lancelet</name>
    <name type="synonym">Amphioxus</name>
    <dbReference type="NCBI Taxonomy" id="7739"/>
    <lineage>
        <taxon>Eukaryota</taxon>
        <taxon>Metazoa</taxon>
        <taxon>Chordata</taxon>
        <taxon>Cephalochordata</taxon>
        <taxon>Leptocardii</taxon>
        <taxon>Amphioxiformes</taxon>
        <taxon>Branchiostomatidae</taxon>
        <taxon>Branchiostoma</taxon>
    </lineage>
</organism>
<evidence type="ECO:0000256" key="2">
    <source>
        <dbReference type="ARBA" id="ARBA00004162"/>
    </source>
</evidence>
<dbReference type="PANTHER" id="PTHR46335">
    <property type="entry name" value="CUBILIN"/>
    <property type="match status" value="1"/>
</dbReference>
<evidence type="ECO:0000256" key="12">
    <source>
        <dbReference type="PROSITE-ProRule" id="PRU00302"/>
    </source>
</evidence>
<reference evidence="19" key="1">
    <citation type="journal article" date="2020" name="Nat. Ecol. Evol.">
        <title>Deeply conserved synteny resolves early events in vertebrate evolution.</title>
        <authorList>
            <person name="Simakov O."/>
            <person name="Marletaz F."/>
            <person name="Yue J.X."/>
            <person name="O'Connell B."/>
            <person name="Jenkins J."/>
            <person name="Brandt A."/>
            <person name="Calef R."/>
            <person name="Tung C.H."/>
            <person name="Huang T.K."/>
            <person name="Schmutz J."/>
            <person name="Satoh N."/>
            <person name="Yu J.K."/>
            <person name="Putnam N.H."/>
            <person name="Green R.E."/>
            <person name="Rokhsar D.S."/>
        </authorList>
    </citation>
    <scope>NUCLEOTIDE SEQUENCE [LARGE SCALE GENOMIC DNA]</scope>
    <source>
        <strain evidence="19">S238N-H82</strain>
    </source>
</reference>
<dbReference type="InterPro" id="IPR036734">
    <property type="entry name" value="Neur_chan_lig-bd_sf"/>
</dbReference>
<keyword evidence="13" id="KW-0472">Membrane</keyword>
<dbReference type="Proteomes" id="UP000001554">
    <property type="component" value="Chromosome 19"/>
</dbReference>
<dbReference type="AlphaFoldDB" id="A0A9J7HR96"/>
<dbReference type="InterPro" id="IPR036055">
    <property type="entry name" value="LDL_receptor-like_sf"/>
</dbReference>
<comment type="caution">
    <text evidence="10">Lacks conserved residue(s) required for the propagation of feature annotation.</text>
</comment>
<dbReference type="InterPro" id="IPR036790">
    <property type="entry name" value="Frizzled_dom_sf"/>
</dbReference>
<sequence>MMWTHSLLVIFVFCCFQLKQTPAASNTTAAPATNTTAGASLAGNTTGSQVKTSAVTNYCPSTFNLTGSNGTFTSPMHPSPYPLNHVCRWEITVDPGKIVQLSFSAAFNVEGGKGTCWDSVEVYGGTPTLGYLIGKYCGTAAPPPLTTTTNVMTVIFKSDGFQTEPGFRATFVAKEKKKSNCSPGYFRCDDDVTCVDSWRRCDGRKDCFDNSDETGCECQNLPSEFLFCKGLGYSKTTLPNPYMHQNTSQATASSQARTMQRLESATDPVCHPDFNLFACAMILPKCDLKGPRQLLPCRTLCEEVTASCRPQAVSHTNGSWPFPDCSRFPYPSANVSCLNAPMPGNGNCYYGDGTNYRGRVAKTNDGQVCAKWSDDGDFYTSRFPWANLQENYCRNPDGDNRPWCLSTAGVQVSCELPRCGEKTCPDPGPPRYGTRSPKKANYLSGDKLTFSCSAGYIPVDGSLRSTCQGDGTWSNEPPTCDVDHESNLLTDLFERNQYKVETKPHLDITISSFQARINNIVDTNEKDERVMVDISLNVDWEDPRLAWIEQEYNDIKSLFLPVTRIWKPTLLLRKNADTNYKSLPASKVLVTSEGHVNWTVEALTTTTCTLDPYLFPVDTMKCPICFESSISAGEQLQCPSAERPGYNGCKTQTKITAGQWTVVAYLQVEAGKGCMMLDFTRDPIYHIATTISPCIILAVLMVITFATPIEKSDRIGFGITILLAMVVSLVVITDFLPVKDKMPFIAVVIIVCMGLIGLFMLFTCVIINLSSRTGDLPPWARSVFLRYLATFLLFGDLSAKNPTPEHKESGGNANLTYLNGSLAVEQETHTNTVPPVRQAQSVRVKSASAPPGAQLVLQTTLENLSRSVQAETHMLQTVLNKLVEADSDEEEGDYHKLGRVLDRLCVILYFICVGVTIPLALFLGR</sequence>
<dbReference type="SMART" id="SM00063">
    <property type="entry name" value="FRI"/>
    <property type="match status" value="1"/>
</dbReference>
<reference evidence="20 21" key="2">
    <citation type="submission" date="2025-04" db="UniProtKB">
        <authorList>
            <consortium name="RefSeq"/>
        </authorList>
    </citation>
    <scope>IDENTIFICATION</scope>
    <source>
        <strain evidence="20 21">S238N-H82</strain>
        <tissue evidence="20 21">Testes</tissue>
    </source>
</reference>
<dbReference type="Gene3D" id="1.20.58.390">
    <property type="entry name" value="Neurotransmitter-gated ion-channel transmembrane domain"/>
    <property type="match status" value="1"/>
</dbReference>
<dbReference type="SUPFAM" id="SSF63712">
    <property type="entry name" value="Nicotinic receptor ligand binding domain-like"/>
    <property type="match status" value="1"/>
</dbReference>
<dbReference type="Pfam" id="PF00084">
    <property type="entry name" value="Sushi"/>
    <property type="match status" value="1"/>
</dbReference>
<dbReference type="InterPro" id="IPR038178">
    <property type="entry name" value="Kringle_sf"/>
</dbReference>
<dbReference type="GO" id="GO:0005230">
    <property type="term" value="F:extracellular ligand-gated monoatomic ion channel activity"/>
    <property type="evidence" value="ECO:0007669"/>
    <property type="project" value="InterPro"/>
</dbReference>
<dbReference type="SMART" id="SM00032">
    <property type="entry name" value="CCP"/>
    <property type="match status" value="1"/>
</dbReference>
<dbReference type="InterPro" id="IPR036719">
    <property type="entry name" value="Neuro-gated_channel_TM_sf"/>
</dbReference>
<dbReference type="PROSITE" id="PS50923">
    <property type="entry name" value="SUSHI"/>
    <property type="match status" value="1"/>
</dbReference>
<dbReference type="Pfam" id="PF00431">
    <property type="entry name" value="CUB"/>
    <property type="match status" value="1"/>
</dbReference>
<dbReference type="SUPFAM" id="SSF90112">
    <property type="entry name" value="Neurotransmitter-gated ion-channel transmembrane pore"/>
    <property type="match status" value="1"/>
</dbReference>
<keyword evidence="5 10" id="KW-0420">Kringle</keyword>
<dbReference type="InterPro" id="IPR000001">
    <property type="entry name" value="Kringle"/>
</dbReference>
<gene>
    <name evidence="20 21" type="primary">LOC118406754</name>
</gene>
<feature type="domain" description="Kringle" evidence="17">
    <location>
        <begin position="347"/>
        <end position="419"/>
    </location>
</feature>
<dbReference type="Pfam" id="PF02931">
    <property type="entry name" value="Neur_chan_LBD"/>
    <property type="match status" value="1"/>
</dbReference>
<dbReference type="PANTHER" id="PTHR46335:SF1">
    <property type="entry name" value="CUBILIN"/>
    <property type="match status" value="1"/>
</dbReference>
<feature type="transmembrane region" description="Helical" evidence="13">
    <location>
        <begin position="715"/>
        <end position="738"/>
    </location>
</feature>
<keyword evidence="7" id="KW-0067">ATP-binding</keyword>
<evidence type="ECO:0000259" key="18">
    <source>
        <dbReference type="PROSITE" id="PS50923"/>
    </source>
</evidence>
<evidence type="ECO:0000256" key="14">
    <source>
        <dbReference type="SAM" id="SignalP"/>
    </source>
</evidence>
<feature type="domain" description="CUB" evidence="15">
    <location>
        <begin position="59"/>
        <end position="174"/>
    </location>
</feature>
<evidence type="ECO:0000313" key="21">
    <source>
        <dbReference type="RefSeq" id="XP_035662955.1"/>
    </source>
</evidence>
<dbReference type="Gene3D" id="1.10.2000.10">
    <property type="entry name" value="Frizzled cysteine-rich domain"/>
    <property type="match status" value="1"/>
</dbReference>